<protein>
    <submittedName>
        <fullName evidence="11">Two-component transcriptional response regulator, LuxR family</fullName>
    </submittedName>
</protein>
<dbReference type="InterPro" id="IPR011006">
    <property type="entry name" value="CheY-like_superfamily"/>
</dbReference>
<dbReference type="SUPFAM" id="SSF46894">
    <property type="entry name" value="C-terminal effector domain of the bipartite response regulators"/>
    <property type="match status" value="1"/>
</dbReference>
<evidence type="ECO:0000259" key="9">
    <source>
        <dbReference type="PROSITE" id="PS50110"/>
    </source>
</evidence>
<dbReference type="CDD" id="cd00383">
    <property type="entry name" value="trans_reg_C"/>
    <property type="match status" value="1"/>
</dbReference>
<evidence type="ECO:0000256" key="6">
    <source>
        <dbReference type="PROSITE-ProRule" id="PRU00169"/>
    </source>
</evidence>
<dbReference type="EMBL" id="CADCUQ010000474">
    <property type="protein sequence ID" value="CAA9407828.1"/>
    <property type="molecule type" value="Genomic_DNA"/>
</dbReference>
<feature type="compositionally biased region" description="Low complexity" evidence="8">
    <location>
        <begin position="13"/>
        <end position="27"/>
    </location>
</feature>
<dbReference type="InterPro" id="IPR016032">
    <property type="entry name" value="Sig_transdc_resp-reg_C-effctor"/>
</dbReference>
<proteinExistence type="predicted"/>
<dbReference type="GO" id="GO:0000156">
    <property type="term" value="F:phosphorelay response regulator activity"/>
    <property type="evidence" value="ECO:0007669"/>
    <property type="project" value="TreeGrafter"/>
</dbReference>
<dbReference type="PROSITE" id="PS50110">
    <property type="entry name" value="RESPONSE_REGULATORY"/>
    <property type="match status" value="1"/>
</dbReference>
<organism evidence="11">
    <name type="scientific">uncultured Phycisphaerae bacterium</name>
    <dbReference type="NCBI Taxonomy" id="904963"/>
    <lineage>
        <taxon>Bacteria</taxon>
        <taxon>Pseudomonadati</taxon>
        <taxon>Planctomycetota</taxon>
        <taxon>Phycisphaerae</taxon>
        <taxon>environmental samples</taxon>
    </lineage>
</organism>
<dbReference type="SMART" id="SM00862">
    <property type="entry name" value="Trans_reg_C"/>
    <property type="match status" value="1"/>
</dbReference>
<feature type="domain" description="OmpR/PhoB-type" evidence="10">
    <location>
        <begin position="162"/>
        <end position="258"/>
    </location>
</feature>
<dbReference type="GO" id="GO:0032993">
    <property type="term" value="C:protein-DNA complex"/>
    <property type="evidence" value="ECO:0007669"/>
    <property type="project" value="TreeGrafter"/>
</dbReference>
<dbReference type="PANTHER" id="PTHR48111">
    <property type="entry name" value="REGULATOR OF RPOS"/>
    <property type="match status" value="1"/>
</dbReference>
<keyword evidence="1 6" id="KW-0597">Phosphoprotein</keyword>
<feature type="modified residue" description="4-aspartylphosphate" evidence="6">
    <location>
        <position position="83"/>
    </location>
</feature>
<dbReference type="AlphaFoldDB" id="A0A6J4P711"/>
<dbReference type="SMART" id="SM00448">
    <property type="entry name" value="REC"/>
    <property type="match status" value="1"/>
</dbReference>
<dbReference type="Gene3D" id="3.40.50.2300">
    <property type="match status" value="1"/>
</dbReference>
<sequence length="264" mass="28150">MTRASDNPRPPEAARATSAAAAAAQPPARKGKRTILVVDDEKDLVDLITYNLTRNGYAVLGAFNGNEALELAARENPDLIVLDLMLPGIDGTEVARRLKADSRTAGIPIVMLTAKGEETDVVVGLTLGADDYVTKPFSMKVLLARLGAVLRRGETAAGAVEATVLKAGPLSIDTSKHEVTVGDGPVRLTLTEFKLLAALVAARGRVLTRNQLMDRALGTDVFVTDRAIDVHITAIRKKLGAANWLVHTVRGVGYRLRESPEDGE</sequence>
<dbReference type="GO" id="GO:0000976">
    <property type="term" value="F:transcription cis-regulatory region binding"/>
    <property type="evidence" value="ECO:0007669"/>
    <property type="project" value="TreeGrafter"/>
</dbReference>
<dbReference type="GO" id="GO:0006355">
    <property type="term" value="P:regulation of DNA-templated transcription"/>
    <property type="evidence" value="ECO:0007669"/>
    <property type="project" value="InterPro"/>
</dbReference>
<accession>A0A6J4P711</accession>
<evidence type="ECO:0000256" key="2">
    <source>
        <dbReference type="ARBA" id="ARBA00023012"/>
    </source>
</evidence>
<feature type="domain" description="Response regulatory" evidence="9">
    <location>
        <begin position="34"/>
        <end position="150"/>
    </location>
</feature>
<dbReference type="PROSITE" id="PS51755">
    <property type="entry name" value="OMPR_PHOB"/>
    <property type="match status" value="1"/>
</dbReference>
<keyword evidence="3" id="KW-0805">Transcription regulation</keyword>
<dbReference type="InterPro" id="IPR001867">
    <property type="entry name" value="OmpR/PhoB-type_DNA-bd"/>
</dbReference>
<evidence type="ECO:0000256" key="1">
    <source>
        <dbReference type="ARBA" id="ARBA00022553"/>
    </source>
</evidence>
<dbReference type="InterPro" id="IPR036388">
    <property type="entry name" value="WH-like_DNA-bd_sf"/>
</dbReference>
<evidence type="ECO:0000256" key="5">
    <source>
        <dbReference type="ARBA" id="ARBA00023163"/>
    </source>
</evidence>
<evidence type="ECO:0000256" key="4">
    <source>
        <dbReference type="ARBA" id="ARBA00023125"/>
    </source>
</evidence>
<dbReference type="SUPFAM" id="SSF52172">
    <property type="entry name" value="CheY-like"/>
    <property type="match status" value="1"/>
</dbReference>
<dbReference type="Pfam" id="PF00486">
    <property type="entry name" value="Trans_reg_C"/>
    <property type="match status" value="1"/>
</dbReference>
<evidence type="ECO:0000256" key="3">
    <source>
        <dbReference type="ARBA" id="ARBA00023015"/>
    </source>
</evidence>
<dbReference type="GO" id="GO:0005829">
    <property type="term" value="C:cytosol"/>
    <property type="evidence" value="ECO:0007669"/>
    <property type="project" value="TreeGrafter"/>
</dbReference>
<feature type="DNA-binding region" description="OmpR/PhoB-type" evidence="7">
    <location>
        <begin position="162"/>
        <end position="258"/>
    </location>
</feature>
<keyword evidence="2" id="KW-0902">Two-component regulatory system</keyword>
<dbReference type="Gene3D" id="1.10.10.10">
    <property type="entry name" value="Winged helix-like DNA-binding domain superfamily/Winged helix DNA-binding domain"/>
    <property type="match status" value="1"/>
</dbReference>
<gene>
    <name evidence="11" type="ORF">AVDCRST_MAG64-2114</name>
</gene>
<keyword evidence="5" id="KW-0804">Transcription</keyword>
<keyword evidence="4 7" id="KW-0238">DNA-binding</keyword>
<evidence type="ECO:0000256" key="7">
    <source>
        <dbReference type="PROSITE-ProRule" id="PRU01091"/>
    </source>
</evidence>
<evidence type="ECO:0000259" key="10">
    <source>
        <dbReference type="PROSITE" id="PS51755"/>
    </source>
</evidence>
<dbReference type="InterPro" id="IPR039420">
    <property type="entry name" value="WalR-like"/>
</dbReference>
<reference evidence="11" key="1">
    <citation type="submission" date="2020-02" db="EMBL/GenBank/DDBJ databases">
        <authorList>
            <person name="Meier V. D."/>
        </authorList>
    </citation>
    <scope>NUCLEOTIDE SEQUENCE</scope>
    <source>
        <strain evidence="11">AVDCRST_MAG64</strain>
    </source>
</reference>
<evidence type="ECO:0000313" key="11">
    <source>
        <dbReference type="EMBL" id="CAA9407828.1"/>
    </source>
</evidence>
<dbReference type="InterPro" id="IPR001789">
    <property type="entry name" value="Sig_transdc_resp-reg_receiver"/>
</dbReference>
<dbReference type="PANTHER" id="PTHR48111:SF4">
    <property type="entry name" value="DNA-BINDING DUAL TRANSCRIPTIONAL REGULATOR OMPR"/>
    <property type="match status" value="1"/>
</dbReference>
<dbReference type="Gene3D" id="6.10.250.690">
    <property type="match status" value="1"/>
</dbReference>
<dbReference type="Pfam" id="PF00072">
    <property type="entry name" value="Response_reg"/>
    <property type="match status" value="1"/>
</dbReference>
<evidence type="ECO:0000256" key="8">
    <source>
        <dbReference type="SAM" id="MobiDB-lite"/>
    </source>
</evidence>
<name>A0A6J4P711_9BACT</name>
<dbReference type="FunFam" id="3.40.50.2300:FF:000001">
    <property type="entry name" value="DNA-binding response regulator PhoB"/>
    <property type="match status" value="1"/>
</dbReference>
<feature type="region of interest" description="Disordered" evidence="8">
    <location>
        <begin position="1"/>
        <end position="27"/>
    </location>
</feature>